<sequence>MVYLTLCKFSKSFPSTLLSVWTAAFFLTLFSQRVSGKDCVCELKNLQRPFPMEKLDSIHTSANQCTKSITSTQLTEADVLMLGVQRRLKQLDESVSVLENEDDGDLYGAVSLRIIELELAEILGLMGKLKKTINSHKQLSESTATKLQNMTEGMKELEAFDLSLVVSKQRENQRIKRELTECQHDLQATPQPPTPRPRHCPQGQLVNVTGPRTYALTQYGTSYYYGAWGKDPKPAPGKEDMYWLVALTSSNVHANFVRHYSSLSTILVGVGPVDTVIASSNPTTNTIMGPNAVQYGDALYYGCYNIPSVCRFNISDRSVTNTPLPQNSGSNNKFPFGYLDATYIYTDLDFATDESGVWVVYTAPDNFGNVILSEVIEGSPPSLGRTWRTSLHKRTATNTFMACGVLYATRFLDKQTEEIFYSFNTETREERYDLRIRIKKMQTNIQSLNYNPRDRMLYAYSDAYIVSYDAVFE</sequence>
<dbReference type="RefSeq" id="XP_017329816.2">
    <property type="nucleotide sequence ID" value="XM_017474327.3"/>
</dbReference>
<dbReference type="PANTHER" id="PTHR23192:SF68">
    <property type="entry name" value="OLFACTOMEDIN-4-LIKE"/>
    <property type="match status" value="1"/>
</dbReference>
<keyword evidence="5" id="KW-1185">Reference proteome</keyword>
<evidence type="ECO:0000313" key="5">
    <source>
        <dbReference type="Proteomes" id="UP000221080"/>
    </source>
</evidence>
<dbReference type="PANTHER" id="PTHR23192">
    <property type="entry name" value="OLFACTOMEDIN-RELATED"/>
    <property type="match status" value="1"/>
</dbReference>
<proteinExistence type="predicted"/>
<evidence type="ECO:0000259" key="4">
    <source>
        <dbReference type="PROSITE" id="PS51132"/>
    </source>
</evidence>
<evidence type="ECO:0000256" key="2">
    <source>
        <dbReference type="ARBA" id="ARBA00022525"/>
    </source>
</evidence>
<evidence type="ECO:0000256" key="1">
    <source>
        <dbReference type="ARBA" id="ARBA00004613"/>
    </source>
</evidence>
<evidence type="ECO:0000256" key="3">
    <source>
        <dbReference type="PROSITE-ProRule" id="PRU00446"/>
    </source>
</evidence>
<feature type="domain" description="Olfactomedin-like" evidence="4">
    <location>
        <begin position="199"/>
        <end position="473"/>
    </location>
</feature>
<dbReference type="GO" id="GO:0005615">
    <property type="term" value="C:extracellular space"/>
    <property type="evidence" value="ECO:0007669"/>
    <property type="project" value="TreeGrafter"/>
</dbReference>
<dbReference type="Pfam" id="PF02191">
    <property type="entry name" value="OLF"/>
    <property type="match status" value="1"/>
</dbReference>
<dbReference type="SMART" id="SM00284">
    <property type="entry name" value="OLF"/>
    <property type="match status" value="1"/>
</dbReference>
<evidence type="ECO:0000313" key="6">
    <source>
        <dbReference type="RefSeq" id="XP_017329816.2"/>
    </source>
</evidence>
<name>A0A2D0RI44_ICTPU</name>
<organism evidence="5 6">
    <name type="scientific">Ictalurus punctatus</name>
    <name type="common">Channel catfish</name>
    <name type="synonym">Silurus punctatus</name>
    <dbReference type="NCBI Taxonomy" id="7998"/>
    <lineage>
        <taxon>Eukaryota</taxon>
        <taxon>Metazoa</taxon>
        <taxon>Chordata</taxon>
        <taxon>Craniata</taxon>
        <taxon>Vertebrata</taxon>
        <taxon>Euteleostomi</taxon>
        <taxon>Actinopterygii</taxon>
        <taxon>Neopterygii</taxon>
        <taxon>Teleostei</taxon>
        <taxon>Ostariophysi</taxon>
        <taxon>Siluriformes</taxon>
        <taxon>Ictaluridae</taxon>
        <taxon>Ictalurus</taxon>
    </lineage>
</organism>
<reference evidence="6" key="2">
    <citation type="submission" date="2025-08" db="UniProtKB">
        <authorList>
            <consortium name="RefSeq"/>
        </authorList>
    </citation>
    <scope>IDENTIFICATION</scope>
    <source>
        <tissue evidence="6">Blood</tissue>
    </source>
</reference>
<comment type="caution">
    <text evidence="3">Lacks conserved residue(s) required for the propagation of feature annotation.</text>
</comment>
<keyword evidence="2" id="KW-0964">Secreted</keyword>
<dbReference type="PROSITE" id="PS51132">
    <property type="entry name" value="OLF"/>
    <property type="match status" value="1"/>
</dbReference>
<dbReference type="Proteomes" id="UP000221080">
    <property type="component" value="Chromosome 8"/>
</dbReference>
<dbReference type="AlphaFoldDB" id="A0A2D0RI44"/>
<dbReference type="GO" id="GO:0007165">
    <property type="term" value="P:signal transduction"/>
    <property type="evidence" value="ECO:0007669"/>
    <property type="project" value="TreeGrafter"/>
</dbReference>
<dbReference type="GeneID" id="108268946"/>
<comment type="subcellular location">
    <subcellularLocation>
        <location evidence="1">Secreted</location>
    </subcellularLocation>
</comment>
<dbReference type="InterPro" id="IPR050605">
    <property type="entry name" value="Olfactomedin-like_domain"/>
</dbReference>
<dbReference type="InterPro" id="IPR003112">
    <property type="entry name" value="Olfac-like_dom"/>
</dbReference>
<dbReference type="KEGG" id="ipu:108268946"/>
<protein>
    <submittedName>
        <fullName evidence="6">Olfactomedin-4</fullName>
    </submittedName>
</protein>
<gene>
    <name evidence="6" type="primary">LOC108268946</name>
</gene>
<accession>A0A2D0RI44</accession>
<reference evidence="5" key="1">
    <citation type="journal article" date="2016" name="Nat. Commun.">
        <title>The channel catfish genome sequence provides insights into the evolution of scale formation in teleosts.</title>
        <authorList>
            <person name="Liu Z."/>
            <person name="Liu S."/>
            <person name="Yao J."/>
            <person name="Bao L."/>
            <person name="Zhang J."/>
            <person name="Li Y."/>
            <person name="Jiang C."/>
            <person name="Sun L."/>
            <person name="Wang R."/>
            <person name="Zhang Y."/>
            <person name="Zhou T."/>
            <person name="Zeng Q."/>
            <person name="Fu Q."/>
            <person name="Gao S."/>
            <person name="Li N."/>
            <person name="Koren S."/>
            <person name="Jiang Y."/>
            <person name="Zimin A."/>
            <person name="Xu P."/>
            <person name="Phillippy A.M."/>
            <person name="Geng X."/>
            <person name="Song L."/>
            <person name="Sun F."/>
            <person name="Li C."/>
            <person name="Wang X."/>
            <person name="Chen A."/>
            <person name="Jin Y."/>
            <person name="Yuan Z."/>
            <person name="Yang Y."/>
            <person name="Tan S."/>
            <person name="Peatman E."/>
            <person name="Lu J."/>
            <person name="Qin Z."/>
            <person name="Dunham R."/>
            <person name="Li Z."/>
            <person name="Sonstegard T."/>
            <person name="Feng J."/>
            <person name="Danzmann R.G."/>
            <person name="Schroeder S."/>
            <person name="Scheffler B."/>
            <person name="Duke M.V."/>
            <person name="Ballard L."/>
            <person name="Kucuktas H."/>
            <person name="Kaltenboeck L."/>
            <person name="Liu H."/>
            <person name="Armbruster J."/>
            <person name="Xie Y."/>
            <person name="Kirby M.L."/>
            <person name="Tian Y."/>
            <person name="Flanagan M.E."/>
            <person name="Mu W."/>
            <person name="Waldbieser G.C."/>
        </authorList>
    </citation>
    <scope>NUCLEOTIDE SEQUENCE [LARGE SCALE GENOMIC DNA]</scope>
    <source>
        <strain evidence="5">SDA103</strain>
    </source>
</reference>
<dbReference type="OrthoDB" id="8626508at2759"/>